<evidence type="ECO:0000313" key="3">
    <source>
        <dbReference type="Proteomes" id="UP000637643"/>
    </source>
</evidence>
<protein>
    <recommendedName>
        <fullName evidence="4">DUF4025 domain-containing protein</fullName>
    </recommendedName>
</protein>
<feature type="region of interest" description="Disordered" evidence="1">
    <location>
        <begin position="1"/>
        <end position="65"/>
    </location>
</feature>
<evidence type="ECO:0008006" key="4">
    <source>
        <dbReference type="Google" id="ProtNLM"/>
    </source>
</evidence>
<dbReference type="RefSeq" id="WP_189024378.1">
    <property type="nucleotide sequence ID" value="NZ_BMKR01000007.1"/>
</dbReference>
<sequence>MSKGNKAEQVKMQDSNETAVFQNQAIREFVEDKTGKPGAKGPVSQSTSRIDDDQNRLTSVHNLRK</sequence>
<reference evidence="2" key="2">
    <citation type="submission" date="2020-09" db="EMBL/GenBank/DDBJ databases">
        <authorList>
            <person name="Sun Q."/>
            <person name="Zhou Y."/>
        </authorList>
    </citation>
    <scope>NUCLEOTIDE SEQUENCE</scope>
    <source>
        <strain evidence="2">CGMCC 1.16134</strain>
    </source>
</reference>
<reference evidence="2" key="1">
    <citation type="journal article" date="2014" name="Int. J. Syst. Evol. Microbiol.">
        <title>Complete genome sequence of Corynebacterium casei LMG S-19264T (=DSM 44701T), isolated from a smear-ripened cheese.</title>
        <authorList>
            <consortium name="US DOE Joint Genome Institute (JGI-PGF)"/>
            <person name="Walter F."/>
            <person name="Albersmeier A."/>
            <person name="Kalinowski J."/>
            <person name="Ruckert C."/>
        </authorList>
    </citation>
    <scope>NUCLEOTIDE SEQUENCE</scope>
    <source>
        <strain evidence="2">CGMCC 1.16134</strain>
    </source>
</reference>
<evidence type="ECO:0000256" key="1">
    <source>
        <dbReference type="SAM" id="MobiDB-lite"/>
    </source>
</evidence>
<dbReference type="Proteomes" id="UP000637643">
    <property type="component" value="Unassembled WGS sequence"/>
</dbReference>
<name>A0A917FEY5_9BACL</name>
<feature type="compositionally biased region" description="Polar residues" evidence="1">
    <location>
        <begin position="12"/>
        <end position="25"/>
    </location>
</feature>
<feature type="compositionally biased region" description="Basic and acidic residues" evidence="1">
    <location>
        <begin position="1"/>
        <end position="11"/>
    </location>
</feature>
<feature type="compositionally biased region" description="Polar residues" evidence="1">
    <location>
        <begin position="56"/>
        <end position="65"/>
    </location>
</feature>
<accession>A0A917FEY5</accession>
<organism evidence="2 3">
    <name type="scientific">Paenibacillus albidus</name>
    <dbReference type="NCBI Taxonomy" id="2041023"/>
    <lineage>
        <taxon>Bacteria</taxon>
        <taxon>Bacillati</taxon>
        <taxon>Bacillota</taxon>
        <taxon>Bacilli</taxon>
        <taxon>Bacillales</taxon>
        <taxon>Paenibacillaceae</taxon>
        <taxon>Paenibacillus</taxon>
    </lineage>
</organism>
<dbReference type="EMBL" id="BMKR01000007">
    <property type="protein sequence ID" value="GGF74714.1"/>
    <property type="molecule type" value="Genomic_DNA"/>
</dbReference>
<proteinExistence type="predicted"/>
<gene>
    <name evidence="2" type="ORF">GCM10010912_19920</name>
</gene>
<evidence type="ECO:0000313" key="2">
    <source>
        <dbReference type="EMBL" id="GGF74714.1"/>
    </source>
</evidence>
<keyword evidence="3" id="KW-1185">Reference proteome</keyword>
<comment type="caution">
    <text evidence="2">The sequence shown here is derived from an EMBL/GenBank/DDBJ whole genome shotgun (WGS) entry which is preliminary data.</text>
</comment>
<dbReference type="AlphaFoldDB" id="A0A917FEY5"/>